<protein>
    <recommendedName>
        <fullName evidence="4">Proteophosphoglycan ppg4</fullName>
    </recommendedName>
</protein>
<keyword evidence="3" id="KW-1185">Reference proteome</keyword>
<evidence type="ECO:0008006" key="4">
    <source>
        <dbReference type="Google" id="ProtNLM"/>
    </source>
</evidence>
<keyword evidence="1" id="KW-1133">Transmembrane helix</keyword>
<organism evidence="2 3">
    <name type="scientific">Lentinus brumalis</name>
    <dbReference type="NCBI Taxonomy" id="2498619"/>
    <lineage>
        <taxon>Eukaryota</taxon>
        <taxon>Fungi</taxon>
        <taxon>Dikarya</taxon>
        <taxon>Basidiomycota</taxon>
        <taxon>Agaricomycotina</taxon>
        <taxon>Agaricomycetes</taxon>
        <taxon>Polyporales</taxon>
        <taxon>Polyporaceae</taxon>
        <taxon>Lentinus</taxon>
    </lineage>
</organism>
<dbReference type="AlphaFoldDB" id="A0A371CN57"/>
<keyword evidence="1" id="KW-0472">Membrane</keyword>
<proteinExistence type="predicted"/>
<feature type="transmembrane region" description="Helical" evidence="1">
    <location>
        <begin position="243"/>
        <end position="266"/>
    </location>
</feature>
<name>A0A371CN57_9APHY</name>
<dbReference type="OrthoDB" id="2562239at2759"/>
<evidence type="ECO:0000313" key="3">
    <source>
        <dbReference type="Proteomes" id="UP000256964"/>
    </source>
</evidence>
<feature type="transmembrane region" description="Helical" evidence="1">
    <location>
        <begin position="209"/>
        <end position="231"/>
    </location>
</feature>
<dbReference type="Proteomes" id="UP000256964">
    <property type="component" value="Unassembled WGS sequence"/>
</dbReference>
<gene>
    <name evidence="2" type="ORF">OH76DRAFT_184898</name>
</gene>
<evidence type="ECO:0000313" key="2">
    <source>
        <dbReference type="EMBL" id="RDX41711.1"/>
    </source>
</evidence>
<feature type="transmembrane region" description="Helical" evidence="1">
    <location>
        <begin position="286"/>
        <end position="306"/>
    </location>
</feature>
<dbReference type="EMBL" id="KZ857504">
    <property type="protein sequence ID" value="RDX41711.1"/>
    <property type="molecule type" value="Genomic_DNA"/>
</dbReference>
<feature type="transmembrane region" description="Helical" evidence="1">
    <location>
        <begin position="22"/>
        <end position="44"/>
    </location>
</feature>
<feature type="transmembrane region" description="Helical" evidence="1">
    <location>
        <begin position="171"/>
        <end position="189"/>
    </location>
</feature>
<accession>A0A371CN57</accession>
<keyword evidence="1" id="KW-0812">Transmembrane</keyword>
<reference evidence="2 3" key="1">
    <citation type="journal article" date="2018" name="Biotechnol. Biofuels">
        <title>Integrative visual omics of the white-rot fungus Polyporus brumalis exposes the biotechnological potential of its oxidative enzymes for delignifying raw plant biomass.</title>
        <authorList>
            <person name="Miyauchi S."/>
            <person name="Rancon A."/>
            <person name="Drula E."/>
            <person name="Hage H."/>
            <person name="Chaduli D."/>
            <person name="Favel A."/>
            <person name="Grisel S."/>
            <person name="Henrissat B."/>
            <person name="Herpoel-Gimbert I."/>
            <person name="Ruiz-Duenas F.J."/>
            <person name="Chevret D."/>
            <person name="Hainaut M."/>
            <person name="Lin J."/>
            <person name="Wang M."/>
            <person name="Pangilinan J."/>
            <person name="Lipzen A."/>
            <person name="Lesage-Meessen L."/>
            <person name="Navarro D."/>
            <person name="Riley R."/>
            <person name="Grigoriev I.V."/>
            <person name="Zhou S."/>
            <person name="Raouche S."/>
            <person name="Rosso M.N."/>
        </authorList>
    </citation>
    <scope>NUCLEOTIDE SEQUENCE [LARGE SCALE GENOMIC DNA]</scope>
    <source>
        <strain evidence="2 3">BRFM 1820</strain>
    </source>
</reference>
<sequence>MASAPTHEFPSPIGGAPFPVDFAPSILFSVLHGLLIPIFVWRMARSQTRNFVLIGALAFTIERTVLYALRAHTAQNDNARTNESLETYLQTTLAGGFISIGMDLMQLTRAMLVNATKGSEVLASEAKSNKSKQPDCGSASDASLPTADGFAVEGYAGLEDLPRLRARIRRVGLAGTIVFWATIILGIVSGVDYQGALHSGANAQLVRQLWYASTVLGLVLIVGVAAGAVWATSAIPRVPRSSVAWIVLVAALASTVGIYRLVVMRFSTTSLLAEGPGSLNSPGSKATFYVFHSAPEYLAVAILISLNVRRVFSTGLWGDRRVRDPESPASKA</sequence>
<evidence type="ECO:0000256" key="1">
    <source>
        <dbReference type="SAM" id="Phobius"/>
    </source>
</evidence>